<sequence>MTRPAGSLPLFGLAIALLSGCQDNAPAAPPVATHAPPATASPAATADTQRRAFKPVFADTDAGVALLPVEGFDLRNDFSRSYFAGDQWKSSAGPDSVGRPLAALVLRGSDSLTAAELRLGSSNNAGALAECTQVANSAETSRTEEVRIDGQVFHHFHASDAAMSHYLDVDAYRAVRHGHCIAIDLLVMGTRPEVYDPPRQPPFDQATAKARLQQALAAVRITR</sequence>
<feature type="signal peptide" evidence="1">
    <location>
        <begin position="1"/>
        <end position="27"/>
    </location>
</feature>
<evidence type="ECO:0000256" key="1">
    <source>
        <dbReference type="SAM" id="SignalP"/>
    </source>
</evidence>
<reference evidence="2 3" key="1">
    <citation type="submission" date="2017-02" db="EMBL/GenBank/DDBJ databases">
        <authorList>
            <person name="Peterson S.W."/>
        </authorList>
    </citation>
    <scope>NUCLEOTIDE SEQUENCE [LARGE SCALE GENOMIC DNA]</scope>
    <source>
        <strain evidence="2 3">P15</strain>
    </source>
</reference>
<feature type="chain" id="PRO_5012730410" description="Lipoprotein" evidence="1">
    <location>
        <begin position="28"/>
        <end position="223"/>
    </location>
</feature>
<evidence type="ECO:0008006" key="4">
    <source>
        <dbReference type="Google" id="ProtNLM"/>
    </source>
</evidence>
<dbReference type="EMBL" id="FUZV01000001">
    <property type="protein sequence ID" value="SKC64287.1"/>
    <property type="molecule type" value="Genomic_DNA"/>
</dbReference>
<dbReference type="PROSITE" id="PS51257">
    <property type="entry name" value="PROKAR_LIPOPROTEIN"/>
    <property type="match status" value="1"/>
</dbReference>
<name>A0A1T5KKM6_9GAMM</name>
<dbReference type="AlphaFoldDB" id="A0A1T5KKM6"/>
<dbReference type="OrthoDB" id="7560332at2"/>
<dbReference type="RefSeq" id="WP_079724054.1">
    <property type="nucleotide sequence ID" value="NZ_BMCL01000002.1"/>
</dbReference>
<dbReference type="STRING" id="428993.SAMN06296058_1791"/>
<gene>
    <name evidence="2" type="ORF">SAMN06296058_1791</name>
</gene>
<keyword evidence="1" id="KW-0732">Signal</keyword>
<protein>
    <recommendedName>
        <fullName evidence="4">Lipoprotein</fullName>
    </recommendedName>
</protein>
<evidence type="ECO:0000313" key="2">
    <source>
        <dbReference type="EMBL" id="SKC64287.1"/>
    </source>
</evidence>
<accession>A0A1T5KKM6</accession>
<keyword evidence="3" id="KW-1185">Reference proteome</keyword>
<dbReference type="Proteomes" id="UP000190341">
    <property type="component" value="Unassembled WGS sequence"/>
</dbReference>
<evidence type="ECO:0000313" key="3">
    <source>
        <dbReference type="Proteomes" id="UP000190341"/>
    </source>
</evidence>
<proteinExistence type="predicted"/>
<organism evidence="2 3">
    <name type="scientific">Pseudoxanthomonas indica</name>
    <dbReference type="NCBI Taxonomy" id="428993"/>
    <lineage>
        <taxon>Bacteria</taxon>
        <taxon>Pseudomonadati</taxon>
        <taxon>Pseudomonadota</taxon>
        <taxon>Gammaproteobacteria</taxon>
        <taxon>Lysobacterales</taxon>
        <taxon>Lysobacteraceae</taxon>
        <taxon>Pseudoxanthomonas</taxon>
    </lineage>
</organism>